<dbReference type="Proteomes" id="UP000559182">
    <property type="component" value="Unassembled WGS sequence"/>
</dbReference>
<gene>
    <name evidence="3" type="ORF">FHU39_003782</name>
</gene>
<dbReference type="PROSITE" id="PS51695">
    <property type="entry name" value="SEDOLISIN"/>
    <property type="match status" value="1"/>
</dbReference>
<evidence type="ECO:0000256" key="1">
    <source>
        <dbReference type="SAM" id="MobiDB-lite"/>
    </source>
</evidence>
<comment type="caution">
    <text evidence="3">The sequence shown here is derived from an EMBL/GenBank/DDBJ whole genome shotgun (WGS) entry which is preliminary data.</text>
</comment>
<dbReference type="EMBL" id="JACHVQ010000003">
    <property type="protein sequence ID" value="MBB2893751.1"/>
    <property type="molecule type" value="Genomic_DNA"/>
</dbReference>
<reference evidence="3 4" key="1">
    <citation type="submission" date="2020-08" db="EMBL/GenBank/DDBJ databases">
        <title>Sequencing the genomes of 1000 actinobacteria strains.</title>
        <authorList>
            <person name="Klenk H.-P."/>
        </authorList>
    </citation>
    <scope>NUCLEOTIDE SEQUENCE [LARGE SCALE GENOMIC DNA]</scope>
    <source>
        <strain evidence="3 4">DSM 105369</strain>
    </source>
</reference>
<accession>A0A839NGF8</accession>
<feature type="domain" description="Peptidase S53" evidence="2">
    <location>
        <begin position="77"/>
        <end position="446"/>
    </location>
</feature>
<dbReference type="RefSeq" id="WP_183322190.1">
    <property type="nucleotide sequence ID" value="NZ_JACHVQ010000003.1"/>
</dbReference>
<evidence type="ECO:0000259" key="2">
    <source>
        <dbReference type="PROSITE" id="PS51695"/>
    </source>
</evidence>
<dbReference type="AlphaFoldDB" id="A0A839NGF8"/>
<feature type="compositionally biased region" description="Polar residues" evidence="1">
    <location>
        <begin position="8"/>
        <end position="23"/>
    </location>
</feature>
<dbReference type="GO" id="GO:0006508">
    <property type="term" value="P:proteolysis"/>
    <property type="evidence" value="ECO:0007669"/>
    <property type="project" value="UniProtKB-KW"/>
</dbReference>
<evidence type="ECO:0000313" key="4">
    <source>
        <dbReference type="Proteomes" id="UP000559182"/>
    </source>
</evidence>
<proteinExistence type="predicted"/>
<sequence>MVAGPASATGTRTDGVNTSQAQSLRTALRNGTLARTAGKTDVCSVHRLRCQAEMLTVSKKSKTPIRQSLGTTVGPMTMAPPIGYGAKELQKAYGLTNASSRTGTIVVIGAGAYPTLESDLAIYRSAYHLPACTKANGCFRQMNYLGGAPYKPAKGGDMQYGEEELAVETALDVDMASAACPKCRIISMQVPVIDGFYGTTKQTHNAILHFATGVRTAKKLGADAVSISYGYPTDKYSDKGKIATLMRQPGMAIVSSSGDDGFMFEEGQWPQSLRTVTSAGGTSLYVDKSAKRGYREVAWNGAGSGCTDDLGPAVGQPKSVSKACYGHRAASDISAVADPYTGVAVYDSYAPYTGMPYGFIVVGGTSASSPFLAGLYARAPRNKSIIGPNTVYAAPSSAFHDVTIGTNFGVGMCKAMGYRNNLCDSAVGWDGPTGRGTPAGLKAFKH</sequence>
<dbReference type="InterPro" id="IPR050819">
    <property type="entry name" value="Tripeptidyl-peptidase_I"/>
</dbReference>
<protein>
    <submittedName>
        <fullName evidence="3">Subtilase family serine protease</fullName>
    </submittedName>
</protein>
<keyword evidence="4" id="KW-1185">Reference proteome</keyword>
<evidence type="ECO:0000313" key="3">
    <source>
        <dbReference type="EMBL" id="MBB2893751.1"/>
    </source>
</evidence>
<dbReference type="GO" id="GO:0004252">
    <property type="term" value="F:serine-type endopeptidase activity"/>
    <property type="evidence" value="ECO:0007669"/>
    <property type="project" value="InterPro"/>
</dbReference>
<dbReference type="GO" id="GO:0008240">
    <property type="term" value="F:tripeptidyl-peptidase activity"/>
    <property type="evidence" value="ECO:0007669"/>
    <property type="project" value="TreeGrafter"/>
</dbReference>
<dbReference type="SUPFAM" id="SSF52743">
    <property type="entry name" value="Subtilisin-like"/>
    <property type="match status" value="1"/>
</dbReference>
<dbReference type="PANTHER" id="PTHR14218:SF15">
    <property type="entry name" value="TRIPEPTIDYL-PEPTIDASE 1"/>
    <property type="match status" value="1"/>
</dbReference>
<dbReference type="PANTHER" id="PTHR14218">
    <property type="entry name" value="PROTEASE S8 TRIPEPTIDYL PEPTIDASE I CLN2"/>
    <property type="match status" value="1"/>
</dbReference>
<name>A0A839NGF8_9MICO</name>
<keyword evidence="3" id="KW-0378">Hydrolase</keyword>
<feature type="region of interest" description="Disordered" evidence="1">
    <location>
        <begin position="1"/>
        <end position="23"/>
    </location>
</feature>
<dbReference type="Gene3D" id="3.40.50.200">
    <property type="entry name" value="Peptidase S8/S53 domain"/>
    <property type="match status" value="1"/>
</dbReference>
<dbReference type="InterPro" id="IPR030400">
    <property type="entry name" value="Sedolisin_dom"/>
</dbReference>
<dbReference type="InterPro" id="IPR036852">
    <property type="entry name" value="Peptidase_S8/S53_dom_sf"/>
</dbReference>
<keyword evidence="3" id="KW-0645">Protease</keyword>
<organism evidence="3 4">
    <name type="scientific">Flexivirga oryzae</name>
    <dbReference type="NCBI Taxonomy" id="1794944"/>
    <lineage>
        <taxon>Bacteria</taxon>
        <taxon>Bacillati</taxon>
        <taxon>Actinomycetota</taxon>
        <taxon>Actinomycetes</taxon>
        <taxon>Micrococcales</taxon>
        <taxon>Dermacoccaceae</taxon>
        <taxon>Flexivirga</taxon>
    </lineage>
</organism>